<proteinExistence type="predicted"/>
<organism evidence="1 2">
    <name type="scientific">Dichanthelium oligosanthes</name>
    <dbReference type="NCBI Taxonomy" id="888268"/>
    <lineage>
        <taxon>Eukaryota</taxon>
        <taxon>Viridiplantae</taxon>
        <taxon>Streptophyta</taxon>
        <taxon>Embryophyta</taxon>
        <taxon>Tracheophyta</taxon>
        <taxon>Spermatophyta</taxon>
        <taxon>Magnoliopsida</taxon>
        <taxon>Liliopsida</taxon>
        <taxon>Poales</taxon>
        <taxon>Poaceae</taxon>
        <taxon>PACMAD clade</taxon>
        <taxon>Panicoideae</taxon>
        <taxon>Panicodae</taxon>
        <taxon>Paniceae</taxon>
        <taxon>Dichantheliinae</taxon>
        <taxon>Dichanthelium</taxon>
    </lineage>
</organism>
<dbReference type="OrthoDB" id="695275at2759"/>
<keyword evidence="2" id="KW-1185">Reference proteome</keyword>
<accession>A0A1E5WEX6</accession>
<dbReference type="STRING" id="888268.A0A1E5WEX6"/>
<protein>
    <submittedName>
        <fullName evidence="1">Uncharacterized protein</fullName>
    </submittedName>
</protein>
<dbReference type="Gene3D" id="3.80.10.10">
    <property type="entry name" value="Ribonuclease Inhibitor"/>
    <property type="match status" value="1"/>
</dbReference>
<comment type="caution">
    <text evidence="1">The sequence shown here is derived from an EMBL/GenBank/DDBJ whole genome shotgun (WGS) entry which is preliminary data.</text>
</comment>
<dbReference type="Proteomes" id="UP000095767">
    <property type="component" value="Unassembled WGS sequence"/>
</dbReference>
<reference evidence="1 2" key="1">
    <citation type="submission" date="2016-09" db="EMBL/GenBank/DDBJ databases">
        <title>The draft genome of Dichanthelium oligosanthes: A C3 panicoid grass species.</title>
        <authorList>
            <person name="Studer A.J."/>
            <person name="Schnable J.C."/>
            <person name="Brutnell T.P."/>
        </authorList>
    </citation>
    <scope>NUCLEOTIDE SEQUENCE [LARGE SCALE GENOMIC DNA]</scope>
    <source>
        <strain evidence="2">cv. Kellogg 1175</strain>
        <tissue evidence="1">Leaf</tissue>
    </source>
</reference>
<dbReference type="AlphaFoldDB" id="A0A1E5WEX6"/>
<gene>
    <name evidence="1" type="ORF">BAE44_0003143</name>
</gene>
<dbReference type="PANTHER" id="PTHR36766:SF40">
    <property type="entry name" value="DISEASE RESISTANCE PROTEIN RGA3"/>
    <property type="match status" value="1"/>
</dbReference>
<name>A0A1E5WEX6_9POAL</name>
<evidence type="ECO:0000313" key="1">
    <source>
        <dbReference type="EMBL" id="OEL35838.1"/>
    </source>
</evidence>
<sequence length="293" mass="32683">MPVASALPPMAADKWLPQVPLLQFVILLFFSSLFSLPNLPGTPLSSWHGDVVASLKPRLSHLSIWGCEDLRGEGLRLLLAQGRLTKLDLRQTPDFFSGSEPSLPHEQEFPSPSSKLQKISTDDIAGLLSAPICALLSCSLTELEFWGNEDVELERFTKHQDEALQLLNSLEKITLWECNKLQCLPAGLHKLPNLKRLLIFNCAAIQSLPKDGLPSSLQELEIQDCPVIRSMPKECIPISLQKLEITGCPAIRSLPKVDDLPSSLRELDVFWSKSEELRRRCRKLIGTIPIVRA</sequence>
<evidence type="ECO:0000313" key="2">
    <source>
        <dbReference type="Proteomes" id="UP000095767"/>
    </source>
</evidence>
<dbReference type="InterPro" id="IPR032675">
    <property type="entry name" value="LRR_dom_sf"/>
</dbReference>
<dbReference type="SUPFAM" id="SSF52058">
    <property type="entry name" value="L domain-like"/>
    <property type="match status" value="1"/>
</dbReference>
<dbReference type="PANTHER" id="PTHR36766">
    <property type="entry name" value="PLANT BROAD-SPECTRUM MILDEW RESISTANCE PROTEIN RPW8"/>
    <property type="match status" value="1"/>
</dbReference>
<dbReference type="EMBL" id="LWDX02010864">
    <property type="protein sequence ID" value="OEL35838.1"/>
    <property type="molecule type" value="Genomic_DNA"/>
</dbReference>